<protein>
    <recommendedName>
        <fullName evidence="3">Endonuclease/Exonuclease/phosphatase family protein</fullName>
    </recommendedName>
</protein>
<organism evidence="1 2">
    <name type="scientific">Nocardioides psychrotolerans</name>
    <dbReference type="NCBI Taxonomy" id="1005945"/>
    <lineage>
        <taxon>Bacteria</taxon>
        <taxon>Bacillati</taxon>
        <taxon>Actinomycetota</taxon>
        <taxon>Actinomycetes</taxon>
        <taxon>Propionibacteriales</taxon>
        <taxon>Nocardioidaceae</taxon>
        <taxon>Nocardioides</taxon>
    </lineage>
</organism>
<dbReference type="EMBL" id="FOQG01000019">
    <property type="protein sequence ID" value="SFJ13748.1"/>
    <property type="molecule type" value="Genomic_DNA"/>
</dbReference>
<dbReference type="STRING" id="1005945.SAMN05216561_11917"/>
<evidence type="ECO:0000313" key="1">
    <source>
        <dbReference type="EMBL" id="SFJ13748.1"/>
    </source>
</evidence>
<gene>
    <name evidence="1" type="ORF">SAMN05216561_11917</name>
</gene>
<name>A0A1I3NWU7_9ACTN</name>
<accession>A0A1I3NWU7</accession>
<sequence length="96" mass="10074">MGATTAEKTFATVAAVEAAAHAVWGGDWNHALSGREWAGSVDGRRSVLDAVERLGLHVATATSPHQIEDLLSFAGESRLSDHDAYVVEVASVTSVE</sequence>
<proteinExistence type="predicted"/>
<evidence type="ECO:0008006" key="3">
    <source>
        <dbReference type="Google" id="ProtNLM"/>
    </source>
</evidence>
<dbReference type="RefSeq" id="WP_091116495.1">
    <property type="nucleotide sequence ID" value="NZ_BKAF01000024.1"/>
</dbReference>
<dbReference type="AlphaFoldDB" id="A0A1I3NWU7"/>
<keyword evidence="2" id="KW-1185">Reference proteome</keyword>
<evidence type="ECO:0000313" key="2">
    <source>
        <dbReference type="Proteomes" id="UP000198649"/>
    </source>
</evidence>
<dbReference type="OrthoDB" id="3775134at2"/>
<dbReference type="Proteomes" id="UP000198649">
    <property type="component" value="Unassembled WGS sequence"/>
</dbReference>
<reference evidence="1 2" key="1">
    <citation type="submission" date="2016-10" db="EMBL/GenBank/DDBJ databases">
        <authorList>
            <person name="de Groot N.N."/>
        </authorList>
    </citation>
    <scope>NUCLEOTIDE SEQUENCE [LARGE SCALE GENOMIC DNA]</scope>
    <source>
        <strain evidence="1 2">CGMCC 1.11156</strain>
    </source>
</reference>